<dbReference type="SUPFAM" id="SSF52075">
    <property type="entry name" value="Outer arm dynein light chain 1"/>
    <property type="match status" value="1"/>
</dbReference>
<feature type="domain" description="Disease resistance R13L4/SHOC-2-like LRR" evidence="4">
    <location>
        <begin position="92"/>
        <end position="171"/>
    </location>
</feature>
<dbReference type="Pfam" id="PF23598">
    <property type="entry name" value="LRR_14"/>
    <property type="match status" value="1"/>
</dbReference>
<keyword evidence="1" id="KW-0433">Leucine-rich repeat</keyword>
<evidence type="ECO:0000256" key="3">
    <source>
        <dbReference type="SAM" id="MobiDB-lite"/>
    </source>
</evidence>
<dbReference type="OrthoDB" id="1394818at2759"/>
<feature type="compositionally biased region" description="Polar residues" evidence="3">
    <location>
        <begin position="324"/>
        <end position="333"/>
    </location>
</feature>
<evidence type="ECO:0000259" key="4">
    <source>
        <dbReference type="Pfam" id="PF23598"/>
    </source>
</evidence>
<dbReference type="SMART" id="SM00369">
    <property type="entry name" value="LRR_TYP"/>
    <property type="match status" value="4"/>
</dbReference>
<dbReference type="InterPro" id="IPR019487">
    <property type="entry name" value="RAM_signalling_pathway_SOG2"/>
</dbReference>
<feature type="compositionally biased region" description="Polar residues" evidence="3">
    <location>
        <begin position="238"/>
        <end position="258"/>
    </location>
</feature>
<dbReference type="PANTHER" id="PTHR48051:SF54">
    <property type="entry name" value="LEUCINE-RICH REPEAT-CONTAINING PROTEIN"/>
    <property type="match status" value="1"/>
</dbReference>
<feature type="compositionally biased region" description="Polar residues" evidence="3">
    <location>
        <begin position="604"/>
        <end position="616"/>
    </location>
</feature>
<comment type="caution">
    <text evidence="5">The sequence shown here is derived from an EMBL/GenBank/DDBJ whole genome shotgun (WGS) entry which is preliminary data.</text>
</comment>
<dbReference type="GO" id="GO:0005737">
    <property type="term" value="C:cytoplasm"/>
    <property type="evidence" value="ECO:0007669"/>
    <property type="project" value="TreeGrafter"/>
</dbReference>
<evidence type="ECO:0000256" key="2">
    <source>
        <dbReference type="ARBA" id="ARBA00022737"/>
    </source>
</evidence>
<keyword evidence="2" id="KW-0677">Repeat</keyword>
<protein>
    <submittedName>
        <fullName evidence="5">RAM signaling pathway protein</fullName>
    </submittedName>
</protein>
<feature type="region of interest" description="Disordered" evidence="3">
    <location>
        <begin position="589"/>
        <end position="645"/>
    </location>
</feature>
<sequence>MSNDVPTPISDDEVVALAKAAFEQSRDDINHRAAETPNAQRDLQSQQPGITIDLGHKSIARLPDEVIDVIHAEIERLALSHNLLTTLPTRIVECKRLRYLNVRYNAMREIPDCIFDMTSLEILDVSRNKLRYIPPKIANLASLKVLAIAKNRIEELPVCLGEMNSLQVLKLDGNQLVFPPPDVCTIKSNAPAPANENERDAVISTQVKKFMRQHASKEKQRVEMDRLRVESSGDERYTSTALSNLSANFGSWTESNPATPRPSRRTNGGRFPVKPSVSNIEGFPENRSDSPGMPPPVPARSHYRVASQTQPNGISRRPHLSPLILTSVTTGSNERNRSQSEGGGSASSNRQTKRMGIYTKQTPTPELGAVDELKKTSHFRGFSQGYLVPGNTIANGMSGPATAIGYGDSSSMRPLANRPLSDVYENKRGSQAPDIVVEASKNFLYAISQLHDCLSHMIRSIKTTARSKEEMRRREDFFRRHHTTYLHVRALNDLLHKFEMLAEEDEEDAQKISKSVYQYALRCLDSFLALSLSVAENRVEITRYADARIVRTFLFLQQGSLIEMRNACQVLGAEFRDIAEAKRQVNGASSVGTLRARPLKTRRFQQSPPQRNGSSQMPPPVILHSNENSRTNTFTSIGSATPRSGESFATLATTMSRTNTLTSNYEDADEESRFARIFDKLKAACENCESSIPQIMDRLTTKHRQLSKELDPEDPRLKVLGSLIEKSHEVQHISSRLWDRLRYMQFGDHYVRNQPDFWQQCMGLIKAWGDLAQASTAQGRNMGLLSPEVKQLMKPLHKTVKDASLAINDSPWSHLTSNNPGLMSSLSSFTSRTQPPRFLSKSTMSSGTGLSLPGPINTAIPNLNSAHVQLYSTTSVGSQGSGGYITPVPATPLSAALGAAAQATIPNTPSHPPHLSTSTINFNERADRFLSQTARRI</sequence>
<gene>
    <name evidence="5" type="ORF">PMIN01_03783</name>
</gene>
<dbReference type="Pfam" id="PF10428">
    <property type="entry name" value="SOG2"/>
    <property type="match status" value="1"/>
</dbReference>
<accession>A0A9P6GQ70</accession>
<dbReference type="InterPro" id="IPR055414">
    <property type="entry name" value="LRR_R13L4/SHOC2-like"/>
</dbReference>
<dbReference type="InterPro" id="IPR050216">
    <property type="entry name" value="LRR_domain-containing"/>
</dbReference>
<reference evidence="5" key="1">
    <citation type="journal article" date="2020" name="Mol. Plant Microbe Interact.">
        <title>Genome Sequence of the Biocontrol Agent Coniothyrium minitans strain Conio (IMI 134523).</title>
        <authorList>
            <person name="Patel D."/>
            <person name="Shittu T.A."/>
            <person name="Baroncelli R."/>
            <person name="Muthumeenakshi S."/>
            <person name="Osborne T.H."/>
            <person name="Janganan T.K."/>
            <person name="Sreenivasaprasad S."/>
        </authorList>
    </citation>
    <scope>NUCLEOTIDE SEQUENCE</scope>
    <source>
        <strain evidence="5">Conio</strain>
    </source>
</reference>
<keyword evidence="6" id="KW-1185">Reference proteome</keyword>
<dbReference type="InterPro" id="IPR003591">
    <property type="entry name" value="Leu-rich_rpt_typical-subtyp"/>
</dbReference>
<dbReference type="EMBL" id="WJXW01000003">
    <property type="protein sequence ID" value="KAF9738500.1"/>
    <property type="molecule type" value="Genomic_DNA"/>
</dbReference>
<proteinExistence type="predicted"/>
<name>A0A9P6GQ70_9PLEO</name>
<feature type="compositionally biased region" description="Basic and acidic residues" evidence="3">
    <location>
        <begin position="215"/>
        <end position="237"/>
    </location>
</feature>
<feature type="compositionally biased region" description="Polar residues" evidence="3">
    <location>
        <begin position="625"/>
        <end position="644"/>
    </location>
</feature>
<dbReference type="Gene3D" id="3.80.10.10">
    <property type="entry name" value="Ribonuclease Inhibitor"/>
    <property type="match status" value="1"/>
</dbReference>
<evidence type="ECO:0000313" key="5">
    <source>
        <dbReference type="EMBL" id="KAF9738500.1"/>
    </source>
</evidence>
<evidence type="ECO:0000313" key="6">
    <source>
        <dbReference type="Proteomes" id="UP000756921"/>
    </source>
</evidence>
<dbReference type="PANTHER" id="PTHR48051">
    <property type="match status" value="1"/>
</dbReference>
<dbReference type="InterPro" id="IPR032675">
    <property type="entry name" value="LRR_dom_sf"/>
</dbReference>
<evidence type="ECO:0000256" key="1">
    <source>
        <dbReference type="ARBA" id="ARBA00022614"/>
    </source>
</evidence>
<feature type="region of interest" description="Disordered" evidence="3">
    <location>
        <begin position="213"/>
        <end position="357"/>
    </location>
</feature>
<organism evidence="5 6">
    <name type="scientific">Paraphaeosphaeria minitans</name>
    <dbReference type="NCBI Taxonomy" id="565426"/>
    <lineage>
        <taxon>Eukaryota</taxon>
        <taxon>Fungi</taxon>
        <taxon>Dikarya</taxon>
        <taxon>Ascomycota</taxon>
        <taxon>Pezizomycotina</taxon>
        <taxon>Dothideomycetes</taxon>
        <taxon>Pleosporomycetidae</taxon>
        <taxon>Pleosporales</taxon>
        <taxon>Massarineae</taxon>
        <taxon>Didymosphaeriaceae</taxon>
        <taxon>Paraphaeosphaeria</taxon>
    </lineage>
</organism>
<dbReference type="AlphaFoldDB" id="A0A9P6GQ70"/>
<dbReference type="Proteomes" id="UP000756921">
    <property type="component" value="Unassembled WGS sequence"/>
</dbReference>